<evidence type="ECO:0000313" key="2">
    <source>
        <dbReference type="Proteomes" id="UP001189624"/>
    </source>
</evidence>
<dbReference type="EMBL" id="OY731398">
    <property type="protein sequence ID" value="CAJ1847264.1"/>
    <property type="molecule type" value="Genomic_DNA"/>
</dbReference>
<organism evidence="1 2">
    <name type="scientific">Sphenostylis stenocarpa</name>
    <dbReference type="NCBI Taxonomy" id="92480"/>
    <lineage>
        <taxon>Eukaryota</taxon>
        <taxon>Viridiplantae</taxon>
        <taxon>Streptophyta</taxon>
        <taxon>Embryophyta</taxon>
        <taxon>Tracheophyta</taxon>
        <taxon>Spermatophyta</taxon>
        <taxon>Magnoliopsida</taxon>
        <taxon>eudicotyledons</taxon>
        <taxon>Gunneridae</taxon>
        <taxon>Pentapetalae</taxon>
        <taxon>rosids</taxon>
        <taxon>fabids</taxon>
        <taxon>Fabales</taxon>
        <taxon>Fabaceae</taxon>
        <taxon>Papilionoideae</taxon>
        <taxon>50 kb inversion clade</taxon>
        <taxon>NPAAA clade</taxon>
        <taxon>indigoferoid/millettioid clade</taxon>
        <taxon>Phaseoleae</taxon>
        <taxon>Sphenostylis</taxon>
    </lineage>
</organism>
<protein>
    <submittedName>
        <fullName evidence="1">Uncharacterized protein</fullName>
    </submittedName>
</protein>
<dbReference type="Proteomes" id="UP001189624">
    <property type="component" value="Chromosome 1"/>
</dbReference>
<accession>A0AA86RNL7</accession>
<proteinExistence type="predicted"/>
<name>A0AA86RNL7_9FABA</name>
<reference evidence="1" key="1">
    <citation type="submission" date="2023-10" db="EMBL/GenBank/DDBJ databases">
        <authorList>
            <person name="Domelevo Entfellner J.-B."/>
        </authorList>
    </citation>
    <scope>NUCLEOTIDE SEQUENCE</scope>
</reference>
<dbReference type="Gramene" id="rna-AYBTSS11_LOCUS1814">
    <property type="protein sequence ID" value="CAJ1847264.1"/>
    <property type="gene ID" value="gene-AYBTSS11_LOCUS1814"/>
</dbReference>
<sequence length="111" mass="12301">MRRYYLRLRSSAGRQAGRQENQMNSYLAAPKLVVLDNAHIPPHTEILEAIQMRTNWLRREPSDIHIVVHLRLPTNTSHTLSPLRVSLAHLKDVGSMAECIGAAAAVGGGNL</sequence>
<dbReference type="AlphaFoldDB" id="A0AA86RNL7"/>
<evidence type="ECO:0000313" key="1">
    <source>
        <dbReference type="EMBL" id="CAJ1847264.1"/>
    </source>
</evidence>
<gene>
    <name evidence="1" type="ORF">AYBTSS11_LOCUS1814</name>
</gene>
<keyword evidence="2" id="KW-1185">Reference proteome</keyword>